<sequence length="672" mass="73971">MLASPLDVRESGTTIETFLPHPSCAMPTAVVNGCLRKDIEGFLLLPPPTARAFNNPSRAIVFWPKRHRLSLVGIAGVFSVLTQRLTTEDDGEYLGISETRELVLAAMSIFHVSNRLPIESHARRVCFSLERKRQGVPRHLERMQRILMALKSVELSGLFLSDYITVEDALPLADIAPIICSLLALHGWGPLEPAMLGLVQRWIKTHADETLQLLTSLAGLDTESRVCPPLRQALDAELFKRCYHIVRATPGLLTKQSWSGRGPIFLKGLFLLEHYVRTTVPQLLDANYVRLPPVLVTAIDAYLFPALPTVVSFECPTHGLDLLKDIAVGLASALRCQPLLPLPVTVIDKILEAVRTMPIDVAFRLEGCIDIAAAVLALASLAQRFDAELFAACEQIWGVGMLPAVASITSQFQDTALLRPLLVDSVDRVVETLADHSLWQQAWRRPVYATKDDAAAPIGVFLFLDTVDALEHAAPNHTHLFASTWLRSLPATLEVKDSLLLPVVSRLDHASAVYRLLATAAVDRFAGEPPLPVVSNFSMQPHPSLDNGHCHQCRSACAFAGEADKASEPCHVGRNELCPDLVRVVDADAARLCFVDTDPADETRMYLEGPLFLEKVRQPGQVSEPEWLAHKAKVAMLARVTALIERLKHELPTNEGETKEMDAPAAKRLRLS</sequence>
<keyword evidence="3" id="KW-1185">Reference proteome</keyword>
<feature type="region of interest" description="Disordered" evidence="1">
    <location>
        <begin position="651"/>
        <end position="672"/>
    </location>
</feature>
<organism evidence="2 3">
    <name type="scientific">Saprolegnia parasitica (strain CBS 223.65)</name>
    <dbReference type="NCBI Taxonomy" id="695850"/>
    <lineage>
        <taxon>Eukaryota</taxon>
        <taxon>Sar</taxon>
        <taxon>Stramenopiles</taxon>
        <taxon>Oomycota</taxon>
        <taxon>Saprolegniomycetes</taxon>
        <taxon>Saprolegniales</taxon>
        <taxon>Saprolegniaceae</taxon>
        <taxon>Saprolegnia</taxon>
    </lineage>
</organism>
<gene>
    <name evidence="2" type="ORF">SPRG_09986</name>
</gene>
<dbReference type="AlphaFoldDB" id="A0A067BY65"/>
<reference evidence="2 3" key="1">
    <citation type="journal article" date="2013" name="PLoS Genet.">
        <title>Distinctive expansion of potential virulence genes in the genome of the oomycete fish pathogen Saprolegnia parasitica.</title>
        <authorList>
            <person name="Jiang R.H."/>
            <person name="de Bruijn I."/>
            <person name="Haas B.J."/>
            <person name="Belmonte R."/>
            <person name="Lobach L."/>
            <person name="Christie J."/>
            <person name="van den Ackerveken G."/>
            <person name="Bottin A."/>
            <person name="Bulone V."/>
            <person name="Diaz-Moreno S.M."/>
            <person name="Dumas B."/>
            <person name="Fan L."/>
            <person name="Gaulin E."/>
            <person name="Govers F."/>
            <person name="Grenville-Briggs L.J."/>
            <person name="Horner N.R."/>
            <person name="Levin J.Z."/>
            <person name="Mammella M."/>
            <person name="Meijer H.J."/>
            <person name="Morris P."/>
            <person name="Nusbaum C."/>
            <person name="Oome S."/>
            <person name="Phillips A.J."/>
            <person name="van Rooyen D."/>
            <person name="Rzeszutek E."/>
            <person name="Saraiva M."/>
            <person name="Secombes C.J."/>
            <person name="Seidl M.F."/>
            <person name="Snel B."/>
            <person name="Stassen J.H."/>
            <person name="Sykes S."/>
            <person name="Tripathy S."/>
            <person name="van den Berg H."/>
            <person name="Vega-Arreguin J.C."/>
            <person name="Wawra S."/>
            <person name="Young S.K."/>
            <person name="Zeng Q."/>
            <person name="Dieguez-Uribeondo J."/>
            <person name="Russ C."/>
            <person name="Tyler B.M."/>
            <person name="van West P."/>
        </authorList>
    </citation>
    <scope>NUCLEOTIDE SEQUENCE [LARGE SCALE GENOMIC DNA]</scope>
    <source>
        <strain evidence="2 3">CBS 223.65</strain>
    </source>
</reference>
<evidence type="ECO:0000313" key="3">
    <source>
        <dbReference type="Proteomes" id="UP000030745"/>
    </source>
</evidence>
<dbReference type="RefSeq" id="XP_012206130.1">
    <property type="nucleotide sequence ID" value="XM_012350740.1"/>
</dbReference>
<dbReference type="OMA" id="IETFLPH"/>
<accession>A0A067BY65</accession>
<feature type="compositionally biased region" description="Basic and acidic residues" evidence="1">
    <location>
        <begin position="651"/>
        <end position="662"/>
    </location>
</feature>
<evidence type="ECO:0000313" key="2">
    <source>
        <dbReference type="EMBL" id="KDO23178.1"/>
    </source>
</evidence>
<dbReference type="Proteomes" id="UP000030745">
    <property type="component" value="Unassembled WGS sequence"/>
</dbReference>
<dbReference type="KEGG" id="spar:SPRG_09986"/>
<proteinExistence type="predicted"/>
<evidence type="ECO:0000256" key="1">
    <source>
        <dbReference type="SAM" id="MobiDB-lite"/>
    </source>
</evidence>
<dbReference type="VEuPathDB" id="FungiDB:SPRG_09986"/>
<name>A0A067BY65_SAPPC</name>
<dbReference type="GeneID" id="24132123"/>
<dbReference type="EMBL" id="KK583257">
    <property type="protein sequence ID" value="KDO23178.1"/>
    <property type="molecule type" value="Genomic_DNA"/>
</dbReference>
<protein>
    <submittedName>
        <fullName evidence="2">Uncharacterized protein</fullName>
    </submittedName>
</protein>
<dbReference type="OrthoDB" id="27483at2759"/>